<accession>A0AAU6W1M5</accession>
<dbReference type="EMBL" id="PP179325">
    <property type="protein sequence ID" value="XAI70595.1"/>
    <property type="molecule type" value="Genomic_DNA"/>
</dbReference>
<organism evidence="1">
    <name type="scientific">Pseudomonas phage Touem01</name>
    <dbReference type="NCBI Taxonomy" id="3138548"/>
    <lineage>
        <taxon>Viruses</taxon>
    </lineage>
</organism>
<gene>
    <name evidence="1" type="ORF">Touem01_00066</name>
</gene>
<dbReference type="InterPro" id="IPR058640">
    <property type="entry name" value="Phi812_tail_tube"/>
</dbReference>
<dbReference type="Pfam" id="PF26461">
    <property type="entry name" value="Phi812_tail_tube"/>
    <property type="match status" value="1"/>
</dbReference>
<evidence type="ECO:0000313" key="1">
    <source>
        <dbReference type="EMBL" id="XAI70595.1"/>
    </source>
</evidence>
<evidence type="ECO:0008006" key="2">
    <source>
        <dbReference type="Google" id="ProtNLM"/>
    </source>
</evidence>
<reference evidence="1" key="1">
    <citation type="journal article" date="2024" name="J. Gen. Virol.">
        <title>Novel phages of Pseudomonas syringae unveil numerous potential auxiliary metabolic genes.</title>
        <authorList>
            <person name="Feltin C."/>
            <person name="Garneau J.R."/>
            <person name="Morris C.E."/>
            <person name="Berard A."/>
            <person name="Torres-Barcelo C."/>
        </authorList>
    </citation>
    <scope>NUCLEOTIDE SEQUENCE</scope>
</reference>
<proteinExistence type="predicted"/>
<name>A0AAU6W1M5_9VIRU</name>
<protein>
    <recommendedName>
        <fullName evidence="2">Tail tube protein</fullName>
    </recommendedName>
</protein>
<sequence>MRQNRKVKSGNRIVITYDGFQVGLIQSVRMNDDYSPEPASGIGDIHVAEWVPTMARHSLTVSRMILETDKMRERGIMSENGDAVLEGLVFDIETYAKDDGTLLRKYIGCSYASGDLEVSKHQILMGSGQFNALDVSGAGA</sequence>